<feature type="transmembrane region" description="Helical" evidence="1">
    <location>
        <begin position="130"/>
        <end position="151"/>
    </location>
</feature>
<feature type="domain" description="Major facilitator superfamily (MFS) profile" evidence="2">
    <location>
        <begin position="1"/>
        <end position="398"/>
    </location>
</feature>
<dbReference type="AlphaFoldDB" id="A0A656YWI7"/>
<dbReference type="InterPro" id="IPR036259">
    <property type="entry name" value="MFS_trans_sf"/>
</dbReference>
<dbReference type="CDD" id="cd17353">
    <property type="entry name" value="MFS_OFA_like"/>
    <property type="match status" value="1"/>
</dbReference>
<keyword evidence="4" id="KW-1185">Reference proteome</keyword>
<dbReference type="EMBL" id="LHXT01000032">
    <property type="protein sequence ID" value="KXA98072.1"/>
    <property type="molecule type" value="Genomic_DNA"/>
</dbReference>
<dbReference type="SUPFAM" id="SSF103473">
    <property type="entry name" value="MFS general substrate transporter"/>
    <property type="match status" value="1"/>
</dbReference>
<gene>
    <name evidence="3" type="ORF">AKJ39_02565</name>
</gene>
<keyword evidence="1" id="KW-0812">Transmembrane</keyword>
<comment type="caution">
    <text evidence="3">The sequence shown here is derived from an EMBL/GenBank/DDBJ whole genome shotgun (WGS) entry which is preliminary data.</text>
</comment>
<name>A0A656YWI7_9EURY</name>
<proteinExistence type="predicted"/>
<dbReference type="InterPro" id="IPR050327">
    <property type="entry name" value="Proton-linked_MCT"/>
</dbReference>
<feature type="transmembrane region" description="Helical" evidence="1">
    <location>
        <begin position="97"/>
        <end position="118"/>
    </location>
</feature>
<evidence type="ECO:0000313" key="3">
    <source>
        <dbReference type="EMBL" id="KXA98072.1"/>
    </source>
</evidence>
<feature type="transmembrane region" description="Helical" evidence="1">
    <location>
        <begin position="222"/>
        <end position="243"/>
    </location>
</feature>
<dbReference type="PANTHER" id="PTHR11360:SF304">
    <property type="entry name" value="MFS DOMAIN-CONTAINING PROTEIN"/>
    <property type="match status" value="1"/>
</dbReference>
<dbReference type="InterPro" id="IPR011701">
    <property type="entry name" value="MFS"/>
</dbReference>
<keyword evidence="1" id="KW-1133">Transmembrane helix</keyword>
<protein>
    <recommendedName>
        <fullName evidence="2">Major facilitator superfamily (MFS) profile domain-containing protein</fullName>
    </recommendedName>
</protein>
<feature type="transmembrane region" description="Helical" evidence="1">
    <location>
        <begin position="291"/>
        <end position="322"/>
    </location>
</feature>
<evidence type="ECO:0000313" key="4">
    <source>
        <dbReference type="Proteomes" id="UP000070257"/>
    </source>
</evidence>
<reference evidence="3 4" key="1">
    <citation type="journal article" date="2016" name="Sci. Rep.">
        <title>Metabolic traits of an uncultured archaeal lineage -MSBL1- from brine pools of the Red Sea.</title>
        <authorList>
            <person name="Mwirichia R."/>
            <person name="Alam I."/>
            <person name="Rashid M."/>
            <person name="Vinu M."/>
            <person name="Ba-Alawi W."/>
            <person name="Anthony Kamau A."/>
            <person name="Kamanda Ngugi D."/>
            <person name="Goker M."/>
            <person name="Klenk H.P."/>
            <person name="Bajic V."/>
            <person name="Stingl U."/>
        </authorList>
    </citation>
    <scope>NUCLEOTIDE SEQUENCE [LARGE SCALE GENOMIC DNA]</scope>
    <source>
        <strain evidence="3">SCGC-AAA259J03</strain>
    </source>
</reference>
<dbReference type="GO" id="GO:0022857">
    <property type="term" value="F:transmembrane transporter activity"/>
    <property type="evidence" value="ECO:0007669"/>
    <property type="project" value="InterPro"/>
</dbReference>
<dbReference type="PROSITE" id="PS50850">
    <property type="entry name" value="MFS"/>
    <property type="match status" value="1"/>
</dbReference>
<accession>A0A656YWI7</accession>
<keyword evidence="1" id="KW-0472">Membrane</keyword>
<organism evidence="3 4">
    <name type="scientific">candidate division MSBL1 archaeon SCGC-AAA259J03</name>
    <dbReference type="NCBI Taxonomy" id="1698269"/>
    <lineage>
        <taxon>Archaea</taxon>
        <taxon>Methanobacteriati</taxon>
        <taxon>Methanobacteriota</taxon>
        <taxon>candidate division MSBL1</taxon>
    </lineage>
</organism>
<sequence length="405" mass="44062">MLGYSRWLVLLAAFLAMALVSPFEYAWSSISPLIAEANHWALDQLGFIFTLFVLFQSGASFPTGVLRDKYGPRLLTIIGGILAGVGIFSLTSDSFPILVLFYGILGSFGAGMIYSNAVNIGNKWFPDKRGLTTGLIAGAFSWGAIPFIFWIRNAANVSNYPWILSKIAIIAGVVIIVCGFILRDPPKGWKPSGWSSDDLGSLARPSEHQFNFKETIKTWQFWILYSAFFLISSAGLMTISKIVEYADSVGFIPAVGTAAAAGLALTNGLGRIVMGRISDKLGREDAMTLSFVLMGFFLLISTGTSSSIIFLTCILLSLFFWGPLFSLFPAIMGHYYGEDNAASNYGVLYSAKMLGGLYGGYISATFMKNLGFKITFMIGGLMGIMAGLLILTLKFNPPMWNKENT</sequence>
<evidence type="ECO:0000256" key="1">
    <source>
        <dbReference type="SAM" id="Phobius"/>
    </source>
</evidence>
<dbReference type="InterPro" id="IPR020846">
    <property type="entry name" value="MFS_dom"/>
</dbReference>
<feature type="transmembrane region" description="Helical" evidence="1">
    <location>
        <begin position="73"/>
        <end position="91"/>
    </location>
</feature>
<feature type="transmembrane region" description="Helical" evidence="1">
    <location>
        <begin position="374"/>
        <end position="395"/>
    </location>
</feature>
<feature type="transmembrane region" description="Helical" evidence="1">
    <location>
        <begin position="163"/>
        <end position="182"/>
    </location>
</feature>
<feature type="transmembrane region" description="Helical" evidence="1">
    <location>
        <begin position="342"/>
        <end position="362"/>
    </location>
</feature>
<dbReference type="Proteomes" id="UP000070257">
    <property type="component" value="Unassembled WGS sequence"/>
</dbReference>
<dbReference type="Gene3D" id="1.20.1250.20">
    <property type="entry name" value="MFS general substrate transporter like domains"/>
    <property type="match status" value="2"/>
</dbReference>
<feature type="transmembrane region" description="Helical" evidence="1">
    <location>
        <begin position="249"/>
        <end position="270"/>
    </location>
</feature>
<feature type="transmembrane region" description="Helical" evidence="1">
    <location>
        <begin position="46"/>
        <end position="66"/>
    </location>
</feature>
<evidence type="ECO:0000259" key="2">
    <source>
        <dbReference type="PROSITE" id="PS50850"/>
    </source>
</evidence>
<dbReference type="PANTHER" id="PTHR11360">
    <property type="entry name" value="MONOCARBOXYLATE TRANSPORTER"/>
    <property type="match status" value="1"/>
</dbReference>
<dbReference type="Pfam" id="PF07690">
    <property type="entry name" value="MFS_1"/>
    <property type="match status" value="1"/>
</dbReference>